<dbReference type="InterPro" id="IPR017926">
    <property type="entry name" value="GATASE"/>
</dbReference>
<dbReference type="PANTHER" id="PTHR43418">
    <property type="entry name" value="MULTIFUNCTIONAL TRYPTOPHAN BIOSYNTHESIS PROTEIN-RELATED"/>
    <property type="match status" value="1"/>
</dbReference>
<comment type="caution">
    <text evidence="3">The sequence shown here is derived from an EMBL/GenBank/DDBJ whole genome shotgun (WGS) entry which is preliminary data.</text>
</comment>
<evidence type="ECO:0000256" key="1">
    <source>
        <dbReference type="ARBA" id="ARBA00022962"/>
    </source>
</evidence>
<sequence length="186" mass="21153">MILVIDNYDSFVYNLVQYLGELGKKTEVYRNDKISLLEIEKRDPEAIVISPGPGRPENAGMSNQIVEHFASRIPILGVCLGHQCIGQVFGAKIVRARNLMHGKTSLVYHYGKDIYQGIENPFLATRYHSLIIKNGTLPDCLIRTAWTKKEEIMGIRHKEYPVLGMQFHPESILTEVGKKLLKNFLK</sequence>
<feature type="domain" description="Glutamine amidotransferase" evidence="2">
    <location>
        <begin position="3"/>
        <end position="185"/>
    </location>
</feature>
<dbReference type="FunFam" id="3.40.50.880:FF:000003">
    <property type="entry name" value="Anthranilate synthase component II"/>
    <property type="match status" value="1"/>
</dbReference>
<dbReference type="EMBL" id="LAZR01019722">
    <property type="protein sequence ID" value="KKL91465.1"/>
    <property type="molecule type" value="Genomic_DNA"/>
</dbReference>
<feature type="non-terminal residue" evidence="3">
    <location>
        <position position="186"/>
    </location>
</feature>
<accession>A0A0F9ICC0</accession>
<dbReference type="GO" id="GO:0000162">
    <property type="term" value="P:L-tryptophan biosynthetic process"/>
    <property type="evidence" value="ECO:0007669"/>
    <property type="project" value="TreeGrafter"/>
</dbReference>
<dbReference type="InterPro" id="IPR006221">
    <property type="entry name" value="TrpG/PapA_dom"/>
</dbReference>
<organism evidence="3">
    <name type="scientific">marine sediment metagenome</name>
    <dbReference type="NCBI Taxonomy" id="412755"/>
    <lineage>
        <taxon>unclassified sequences</taxon>
        <taxon>metagenomes</taxon>
        <taxon>ecological metagenomes</taxon>
    </lineage>
</organism>
<keyword evidence="1" id="KW-0315">Glutamine amidotransferase</keyword>
<dbReference type="Gene3D" id="3.40.50.880">
    <property type="match status" value="1"/>
</dbReference>
<dbReference type="InterPro" id="IPR050472">
    <property type="entry name" value="Anth_synth/Amidotransfase"/>
</dbReference>
<dbReference type="PRINTS" id="PR00096">
    <property type="entry name" value="GATASE"/>
</dbReference>
<dbReference type="SUPFAM" id="SSF52317">
    <property type="entry name" value="Class I glutamine amidotransferase-like"/>
    <property type="match status" value="1"/>
</dbReference>
<evidence type="ECO:0000259" key="2">
    <source>
        <dbReference type="Pfam" id="PF00117"/>
    </source>
</evidence>
<dbReference type="PRINTS" id="PR00099">
    <property type="entry name" value="CPSGATASE"/>
</dbReference>
<dbReference type="Pfam" id="PF00117">
    <property type="entry name" value="GATase"/>
    <property type="match status" value="1"/>
</dbReference>
<name>A0A0F9ICC0_9ZZZZ</name>
<dbReference type="AlphaFoldDB" id="A0A0F9ICC0"/>
<reference evidence="3" key="1">
    <citation type="journal article" date="2015" name="Nature">
        <title>Complex archaea that bridge the gap between prokaryotes and eukaryotes.</title>
        <authorList>
            <person name="Spang A."/>
            <person name="Saw J.H."/>
            <person name="Jorgensen S.L."/>
            <person name="Zaremba-Niedzwiedzka K."/>
            <person name="Martijn J."/>
            <person name="Lind A.E."/>
            <person name="van Eijk R."/>
            <person name="Schleper C."/>
            <person name="Guy L."/>
            <person name="Ettema T.J."/>
        </authorList>
    </citation>
    <scope>NUCLEOTIDE SEQUENCE</scope>
</reference>
<proteinExistence type="predicted"/>
<dbReference type="PROSITE" id="PS51273">
    <property type="entry name" value="GATASE_TYPE_1"/>
    <property type="match status" value="1"/>
</dbReference>
<gene>
    <name evidence="3" type="ORF">LCGC14_1894440</name>
</gene>
<dbReference type="GO" id="GO:0004049">
    <property type="term" value="F:anthranilate synthase activity"/>
    <property type="evidence" value="ECO:0007669"/>
    <property type="project" value="TreeGrafter"/>
</dbReference>
<dbReference type="InterPro" id="IPR029062">
    <property type="entry name" value="Class_I_gatase-like"/>
</dbReference>
<dbReference type="NCBIfam" id="TIGR00566">
    <property type="entry name" value="trpG_papA"/>
    <property type="match status" value="1"/>
</dbReference>
<protein>
    <recommendedName>
        <fullName evidence="2">Glutamine amidotransferase domain-containing protein</fullName>
    </recommendedName>
</protein>
<dbReference type="GO" id="GO:0005829">
    <property type="term" value="C:cytosol"/>
    <property type="evidence" value="ECO:0007669"/>
    <property type="project" value="TreeGrafter"/>
</dbReference>
<dbReference type="PANTHER" id="PTHR43418:SF4">
    <property type="entry name" value="MULTIFUNCTIONAL TRYPTOPHAN BIOSYNTHESIS PROTEIN"/>
    <property type="match status" value="1"/>
</dbReference>
<dbReference type="CDD" id="cd01743">
    <property type="entry name" value="GATase1_Anthranilate_Synthase"/>
    <property type="match status" value="1"/>
</dbReference>
<evidence type="ECO:0000313" key="3">
    <source>
        <dbReference type="EMBL" id="KKL91465.1"/>
    </source>
</evidence>
<dbReference type="PRINTS" id="PR00097">
    <property type="entry name" value="ANTSNTHASEII"/>
</dbReference>